<organism evidence="1 2">
    <name type="scientific">Tigriopus californicus</name>
    <name type="common">Marine copepod</name>
    <dbReference type="NCBI Taxonomy" id="6832"/>
    <lineage>
        <taxon>Eukaryota</taxon>
        <taxon>Metazoa</taxon>
        <taxon>Ecdysozoa</taxon>
        <taxon>Arthropoda</taxon>
        <taxon>Crustacea</taxon>
        <taxon>Multicrustacea</taxon>
        <taxon>Hexanauplia</taxon>
        <taxon>Copepoda</taxon>
        <taxon>Harpacticoida</taxon>
        <taxon>Harpacticidae</taxon>
        <taxon>Tigriopus</taxon>
    </lineage>
</organism>
<evidence type="ECO:0000313" key="2">
    <source>
        <dbReference type="Proteomes" id="UP000318571"/>
    </source>
</evidence>
<evidence type="ECO:0000313" key="1">
    <source>
        <dbReference type="EMBL" id="TRY80768.1"/>
    </source>
</evidence>
<dbReference type="OMA" id="HTHNISE"/>
<keyword evidence="2" id="KW-1185">Reference proteome</keyword>
<proteinExistence type="predicted"/>
<reference evidence="1 2" key="1">
    <citation type="journal article" date="2018" name="Nat. Ecol. Evol.">
        <title>Genomic signatures of mitonuclear coevolution across populations of Tigriopus californicus.</title>
        <authorList>
            <person name="Barreto F.S."/>
            <person name="Watson E.T."/>
            <person name="Lima T.G."/>
            <person name="Willett C.S."/>
            <person name="Edmands S."/>
            <person name="Li W."/>
            <person name="Burton R.S."/>
        </authorList>
    </citation>
    <scope>NUCLEOTIDE SEQUENCE [LARGE SCALE GENOMIC DNA]</scope>
    <source>
        <strain evidence="1 2">San Diego</strain>
    </source>
</reference>
<dbReference type="Proteomes" id="UP000318571">
    <property type="component" value="Chromosome 12"/>
</dbReference>
<protein>
    <submittedName>
        <fullName evidence="1">Uncharacterized protein</fullName>
    </submittedName>
</protein>
<dbReference type="AlphaFoldDB" id="A0A553PSV4"/>
<accession>A0A553PSV4</accession>
<feature type="non-terminal residue" evidence="1">
    <location>
        <position position="1"/>
    </location>
</feature>
<gene>
    <name evidence="1" type="ORF">TCAL_15460</name>
</gene>
<dbReference type="EMBL" id="VCGU01000001">
    <property type="protein sequence ID" value="TRY80768.1"/>
    <property type="molecule type" value="Genomic_DNA"/>
</dbReference>
<name>A0A553PSV4_TIGCA</name>
<sequence length="118" mass="13565">EKYPYLGDHTHNISEKWSTSTPWIFHLSRGGSIAPSASFVKACGAFEPVFLNLHKKRNQSRSGRFKTINGAPHSEKWPHDVLKLYTKTRTFIRIKALNTRLKTDVKLRSLKQLGQFVN</sequence>
<comment type="caution">
    <text evidence="1">The sequence shown here is derived from an EMBL/GenBank/DDBJ whole genome shotgun (WGS) entry which is preliminary data.</text>
</comment>